<name>A0A6C0KZ60_9ZZZZ</name>
<protein>
    <recommendedName>
        <fullName evidence="1">RING-type domain-containing protein</fullName>
    </recommendedName>
</protein>
<reference evidence="2" key="1">
    <citation type="journal article" date="2020" name="Nature">
        <title>Giant virus diversity and host interactions through global metagenomics.</title>
        <authorList>
            <person name="Schulz F."/>
            <person name="Roux S."/>
            <person name="Paez-Espino D."/>
            <person name="Jungbluth S."/>
            <person name="Walsh D.A."/>
            <person name="Denef V.J."/>
            <person name="McMahon K.D."/>
            <person name="Konstantinidis K.T."/>
            <person name="Eloe-Fadrosh E.A."/>
            <person name="Kyrpides N.C."/>
            <person name="Woyke T."/>
        </authorList>
    </citation>
    <scope>NUCLEOTIDE SEQUENCE</scope>
    <source>
        <strain evidence="2">GVMAG-S-ERX555907-63</strain>
    </source>
</reference>
<dbReference type="InterPro" id="IPR013083">
    <property type="entry name" value="Znf_RING/FYVE/PHD"/>
</dbReference>
<dbReference type="PROSITE" id="PS50089">
    <property type="entry name" value="ZF_RING_2"/>
    <property type="match status" value="1"/>
</dbReference>
<proteinExistence type="predicted"/>
<dbReference type="Gene3D" id="3.30.40.10">
    <property type="entry name" value="Zinc/RING finger domain, C3HC4 (zinc finger)"/>
    <property type="match status" value="1"/>
</dbReference>
<dbReference type="InterPro" id="IPR001841">
    <property type="entry name" value="Znf_RING"/>
</dbReference>
<dbReference type="SUPFAM" id="SSF57850">
    <property type="entry name" value="RING/U-box"/>
    <property type="match status" value="1"/>
</dbReference>
<organism evidence="2">
    <name type="scientific">viral metagenome</name>
    <dbReference type="NCBI Taxonomy" id="1070528"/>
    <lineage>
        <taxon>unclassified sequences</taxon>
        <taxon>metagenomes</taxon>
        <taxon>organismal metagenomes</taxon>
    </lineage>
</organism>
<evidence type="ECO:0000259" key="1">
    <source>
        <dbReference type="PROSITE" id="PS50089"/>
    </source>
</evidence>
<feature type="domain" description="RING-type" evidence="1">
    <location>
        <begin position="262"/>
        <end position="308"/>
    </location>
</feature>
<accession>A0A6C0KZ60</accession>
<sequence length="314" mass="36518">MYLTDPDGYYICYGCDLITEHAGMAGRIQFDKHILTCVACKNINKGPKGQKLYYIAKIANDYEENNEEYINKAKALIKDGANVDLALLLCSDEHKYRVKLSADGLTWYCGTLSRKLITLKKCSNVERLRHTCRGFLNFDRVGAWHNVYWNYSLPELREKVRSRGLNTKGLRKKELVDIVVDKLVVDEDAKLQREMSCEREHQRSILTSLRTMPPTYREITPEHKWILKVERMVKHDEGSANWLKRVLETAAPTHETQREEKCAVCWNKFNDDNIVQACRCCKLRLHPQCLQSIVNANKPHSDKCPNCRTLFEYE</sequence>
<dbReference type="EMBL" id="MN741019">
    <property type="protein sequence ID" value="QHU22859.1"/>
    <property type="molecule type" value="Genomic_DNA"/>
</dbReference>
<dbReference type="AlphaFoldDB" id="A0A6C0KZ60"/>
<evidence type="ECO:0000313" key="2">
    <source>
        <dbReference type="EMBL" id="QHU22859.1"/>
    </source>
</evidence>